<reference evidence="2 3" key="1">
    <citation type="journal article" date="2011" name="Stand. Genomic Sci.">
        <title>Complete genome sequence of the thermophilic sulfur-reducer Hippea maritima type strain (MH(2)).</title>
        <authorList>
            <person name="Huntemann M."/>
            <person name="Lu M."/>
            <person name="Nolan M."/>
            <person name="Lapidus A."/>
            <person name="Lucas S."/>
            <person name="Hammon N."/>
            <person name="Deshpande S."/>
            <person name="Cheng J.F."/>
            <person name="Tapia R."/>
            <person name="Han C."/>
            <person name="Goodwin L."/>
            <person name="Pitluck S."/>
            <person name="Liolios K."/>
            <person name="Pagani I."/>
            <person name="Ivanova N."/>
            <person name="Ovchinikova G."/>
            <person name="Pati A."/>
            <person name="Chen A."/>
            <person name="Palaniappan K."/>
            <person name="Land M."/>
            <person name="Hauser L."/>
            <person name="Jeffries C.D."/>
            <person name="Detter J.C."/>
            <person name="Brambilla E.M."/>
            <person name="Rohde M."/>
            <person name="Spring S."/>
            <person name="Goker M."/>
            <person name="Woyke T."/>
            <person name="Bristow J."/>
            <person name="Eisen J.A."/>
            <person name="Markowitz V."/>
            <person name="Hugenholtz P."/>
            <person name="Kyrpides N.C."/>
            <person name="Klenk H.P."/>
            <person name="Mavromatis K."/>
        </authorList>
    </citation>
    <scope>NUCLEOTIDE SEQUENCE [LARGE SCALE GENOMIC DNA]</scope>
    <source>
        <strain evidence="3">ATCC 700847 / DSM 10411 / MH2</strain>
    </source>
</reference>
<reference evidence="3" key="2">
    <citation type="submission" date="2011-03" db="EMBL/GenBank/DDBJ databases">
        <title>The complete genome of Hippea maritima DSM 10411.</title>
        <authorList>
            <consortium name="US DOE Joint Genome Institute (JGI-PGF)"/>
            <person name="Lucas S."/>
            <person name="Copeland A."/>
            <person name="Lapidus A."/>
            <person name="Bruce D."/>
            <person name="Goodwin L."/>
            <person name="Pitluck S."/>
            <person name="Peters L."/>
            <person name="Kyrpides N."/>
            <person name="Mavromatis K."/>
            <person name="Pagani I."/>
            <person name="Ivanova N."/>
            <person name="Mikhailova N."/>
            <person name="Lu M."/>
            <person name="Detter J.C."/>
            <person name="Tapia R."/>
            <person name="Han C."/>
            <person name="Land M."/>
            <person name="Hauser L."/>
            <person name="Markowitz V."/>
            <person name="Cheng J.-F."/>
            <person name="Hugenholtz P."/>
            <person name="Woyke T."/>
            <person name="Wu D."/>
            <person name="Spring S."/>
            <person name="Schroeder M."/>
            <person name="Brambilla E."/>
            <person name="Klenk H.-P."/>
            <person name="Eisen J.A."/>
        </authorList>
    </citation>
    <scope>NUCLEOTIDE SEQUENCE [LARGE SCALE GENOMIC DNA]</scope>
    <source>
        <strain evidence="3">ATCC 700847 / DSM 10411 / MH2</strain>
    </source>
</reference>
<dbReference type="InParanoid" id="F2LV73"/>
<keyword evidence="3" id="KW-1185">Reference proteome</keyword>
<keyword evidence="1" id="KW-0175">Coiled coil</keyword>
<organism evidence="2 3">
    <name type="scientific">Hippea maritima (strain ATCC 700847 / DSM 10411 / MH2)</name>
    <dbReference type="NCBI Taxonomy" id="760142"/>
    <lineage>
        <taxon>Bacteria</taxon>
        <taxon>Pseudomonadati</taxon>
        <taxon>Campylobacterota</taxon>
        <taxon>Desulfurellia</taxon>
        <taxon>Desulfurellales</taxon>
        <taxon>Hippeaceae</taxon>
        <taxon>Hippea</taxon>
    </lineage>
</organism>
<dbReference type="KEGG" id="hmr:Hipma_0687"/>
<name>F2LV73_HIPMA</name>
<evidence type="ECO:0000313" key="2">
    <source>
        <dbReference type="EMBL" id="AEA33657.1"/>
    </source>
</evidence>
<evidence type="ECO:0000313" key="3">
    <source>
        <dbReference type="Proteomes" id="UP000008139"/>
    </source>
</evidence>
<gene>
    <name evidence="2" type="ordered locus">Hipma_0687</name>
</gene>
<feature type="coiled-coil region" evidence="1">
    <location>
        <begin position="37"/>
        <end position="65"/>
    </location>
</feature>
<dbReference type="STRING" id="760142.Hipma_0687"/>
<dbReference type="HOGENOM" id="CLU_1693105_0_0_7"/>
<dbReference type="EMBL" id="CP002606">
    <property type="protein sequence ID" value="AEA33657.1"/>
    <property type="molecule type" value="Genomic_DNA"/>
</dbReference>
<dbReference type="Proteomes" id="UP000008139">
    <property type="component" value="Chromosome"/>
</dbReference>
<proteinExistence type="predicted"/>
<dbReference type="RefSeq" id="WP_013681698.1">
    <property type="nucleotide sequence ID" value="NC_015318.1"/>
</dbReference>
<dbReference type="AlphaFoldDB" id="F2LV73"/>
<accession>F2LV73</accession>
<evidence type="ECO:0000256" key="1">
    <source>
        <dbReference type="SAM" id="Coils"/>
    </source>
</evidence>
<sequence>MKIIEYIDEMPYYKEIADWCYGCYSYSNSHSPEEILIQEEEAGLREKIEEIREELQKKMRDIILSKYSDILSDKEWEYLRKLFDADKCYTPEEQNQHTAASRIGVTREYFGLIIHRVYKKLVNDKKLKQSCLKELRRWESILYKRYGIKENADAR</sequence>
<protein>
    <submittedName>
        <fullName evidence="2">Uncharacterized protein</fullName>
    </submittedName>
</protein>